<dbReference type="EMBL" id="CP007141">
    <property type="protein sequence ID" value="AJC74934.1"/>
    <property type="molecule type" value="Genomic_DNA"/>
</dbReference>
<proteinExistence type="predicted"/>
<dbReference type="PATRIC" id="fig|1123384.7.peg.2131"/>
<protein>
    <submittedName>
        <fullName evidence="1">Uncharacterized protein</fullName>
    </submittedName>
</protein>
<dbReference type="OrthoDB" id="37303at2"/>
<gene>
    <name evidence="1" type="ORF">AJ81_10625</name>
</gene>
<organism evidence="1 2">
    <name type="scientific">Pseudothermotoga hypogea DSM 11164 = NBRC 106472</name>
    <dbReference type="NCBI Taxonomy" id="1123384"/>
    <lineage>
        <taxon>Bacteria</taxon>
        <taxon>Thermotogati</taxon>
        <taxon>Thermotogota</taxon>
        <taxon>Thermotogae</taxon>
        <taxon>Thermotogales</taxon>
        <taxon>Thermotogaceae</taxon>
        <taxon>Pseudothermotoga</taxon>
    </lineage>
</organism>
<dbReference type="PaxDb" id="1123384-AJ81_10625"/>
<accession>A0A0X1KUH8</accession>
<evidence type="ECO:0000313" key="1">
    <source>
        <dbReference type="EMBL" id="AJC74934.1"/>
    </source>
</evidence>
<evidence type="ECO:0000313" key="2">
    <source>
        <dbReference type="Proteomes" id="UP000077469"/>
    </source>
</evidence>
<reference evidence="1 2" key="1">
    <citation type="submission" date="2014-01" db="EMBL/GenBank/DDBJ databases">
        <title>Genome sequencing of Thermotog hypogea.</title>
        <authorList>
            <person name="Zhang X."/>
            <person name="Alvare G."/>
            <person name="Fristensky B."/>
            <person name="Chen L."/>
            <person name="Suen T."/>
            <person name="Chen Q."/>
            <person name="Ma K."/>
        </authorList>
    </citation>
    <scope>NUCLEOTIDE SEQUENCE [LARGE SCALE GENOMIC DNA]</scope>
    <source>
        <strain evidence="1 2">DSM 11164</strain>
    </source>
</reference>
<dbReference type="AlphaFoldDB" id="A0A0X1KUH8"/>
<dbReference type="RefSeq" id="WP_031502823.1">
    <property type="nucleotide sequence ID" value="NC_022795.1"/>
</dbReference>
<keyword evidence="2" id="KW-1185">Reference proteome</keyword>
<dbReference type="Proteomes" id="UP000077469">
    <property type="component" value="Chromosome"/>
</dbReference>
<dbReference type="KEGG" id="phy:AJ81_10625"/>
<sequence>MKRYLLVLLILLGWVTVFGVEMLYVDGLEHFIDVGNFLIKTSENDLQLGAIYENEKTILRRVGFLRIKEADAKMRVGFTVGKSWSVLATFDVESFGLMPSRYRMLFSIAPESSYAVMGAEQKFFLGNYTINFSSFDIFGPVTMGMSRLYVKMQNREIGFYALDKALFAGFYPYSRGQTGDEGFFMGVGWKDGFSGALAMKFRVPIWNLSIMVDFILALSQDSASVGIRSEWIGENFKLDTCFIDGKFVFNVSF</sequence>
<name>A0A0X1KUH8_9THEM</name>
<dbReference type="STRING" id="1123384.AJ81_10625"/>